<dbReference type="AlphaFoldDB" id="A0AAD4LBL5"/>
<feature type="region of interest" description="Disordered" evidence="1">
    <location>
        <begin position="111"/>
        <end position="139"/>
    </location>
</feature>
<feature type="transmembrane region" description="Helical" evidence="2">
    <location>
        <begin position="17"/>
        <end position="40"/>
    </location>
</feature>
<comment type="caution">
    <text evidence="3">The sequence shown here is derived from an EMBL/GenBank/DDBJ whole genome shotgun (WGS) entry which is preliminary data.</text>
</comment>
<feature type="transmembrane region" description="Helical" evidence="2">
    <location>
        <begin position="187"/>
        <end position="208"/>
    </location>
</feature>
<keyword evidence="4" id="KW-1185">Reference proteome</keyword>
<feature type="transmembrane region" description="Helical" evidence="2">
    <location>
        <begin position="261"/>
        <end position="278"/>
    </location>
</feature>
<gene>
    <name evidence="3" type="ORF">EDB92DRAFT_1817802</name>
</gene>
<feature type="transmembrane region" description="Helical" evidence="2">
    <location>
        <begin position="293"/>
        <end position="311"/>
    </location>
</feature>
<keyword evidence="2" id="KW-0812">Transmembrane</keyword>
<keyword evidence="2" id="KW-1133">Transmembrane helix</keyword>
<organism evidence="3 4">
    <name type="scientific">Lactarius akahatsu</name>
    <dbReference type="NCBI Taxonomy" id="416441"/>
    <lineage>
        <taxon>Eukaryota</taxon>
        <taxon>Fungi</taxon>
        <taxon>Dikarya</taxon>
        <taxon>Basidiomycota</taxon>
        <taxon>Agaricomycotina</taxon>
        <taxon>Agaricomycetes</taxon>
        <taxon>Russulales</taxon>
        <taxon>Russulaceae</taxon>
        <taxon>Lactarius</taxon>
    </lineage>
</organism>
<evidence type="ECO:0000256" key="1">
    <source>
        <dbReference type="SAM" id="MobiDB-lite"/>
    </source>
</evidence>
<accession>A0AAD4LBL5</accession>
<dbReference type="EMBL" id="JAKELL010000045">
    <property type="protein sequence ID" value="KAH8987878.1"/>
    <property type="molecule type" value="Genomic_DNA"/>
</dbReference>
<dbReference type="InterPro" id="IPR027948">
    <property type="entry name" value="DUF4436"/>
</dbReference>
<evidence type="ECO:0000256" key="2">
    <source>
        <dbReference type="SAM" id="Phobius"/>
    </source>
</evidence>
<keyword evidence="2" id="KW-0472">Membrane</keyword>
<reference evidence="3" key="1">
    <citation type="submission" date="2022-01" db="EMBL/GenBank/DDBJ databases">
        <title>Comparative genomics reveals a dynamic genome evolution in the ectomycorrhizal milk-cap (Lactarius) mushrooms.</title>
        <authorList>
            <consortium name="DOE Joint Genome Institute"/>
            <person name="Lebreton A."/>
            <person name="Tang N."/>
            <person name="Kuo A."/>
            <person name="LaButti K."/>
            <person name="Drula E."/>
            <person name="Barry K."/>
            <person name="Clum A."/>
            <person name="Lipzen A."/>
            <person name="Mousain D."/>
            <person name="Ng V."/>
            <person name="Wang R."/>
            <person name="Wang X."/>
            <person name="Dai Y."/>
            <person name="Henrissat B."/>
            <person name="Grigoriev I.V."/>
            <person name="Guerin-Laguette A."/>
            <person name="Yu F."/>
            <person name="Martin F.M."/>
        </authorList>
    </citation>
    <scope>NUCLEOTIDE SEQUENCE</scope>
    <source>
        <strain evidence="3">QP</strain>
    </source>
</reference>
<name>A0AAD4LBL5_9AGAM</name>
<sequence length="327" mass="35230">MPLLDNLRTLTSKNKLVPAWILCCAIAAATVVCVSIIVGWQLRISDLEGSSPRPSAARNILFELYLVGVDPLQNIITLDWWIIGDDCNNGGTACPAVNIYVNPTCSDEFLDAGGSTTPSDNGASQPAFQHNPTTLSLSPRPAFRTQLDLRSYPLPNRPNLVDYPFDKYSASASIFARTNNTEEAVGAWIYNVTGAAFGFATTLGGIRVDANTVTSVDLDVNRAMSVKLYVITITFGMWLISLALMAATIKALIFRHKIETAVLVLPVATMIAFAQLRGSMPNAPAGFDLMGSLPTYVCLVFTTVFGLAYCLSDHTPRPAKQLGDFAA</sequence>
<evidence type="ECO:0000313" key="4">
    <source>
        <dbReference type="Proteomes" id="UP001201163"/>
    </source>
</evidence>
<dbReference type="Pfam" id="PF14494">
    <property type="entry name" value="DUF4436"/>
    <property type="match status" value="1"/>
</dbReference>
<feature type="transmembrane region" description="Helical" evidence="2">
    <location>
        <begin position="228"/>
        <end position="249"/>
    </location>
</feature>
<dbReference type="Proteomes" id="UP001201163">
    <property type="component" value="Unassembled WGS sequence"/>
</dbReference>
<protein>
    <submittedName>
        <fullName evidence="3">Uncharacterized protein</fullName>
    </submittedName>
</protein>
<proteinExistence type="predicted"/>
<feature type="compositionally biased region" description="Polar residues" evidence="1">
    <location>
        <begin position="114"/>
        <end position="137"/>
    </location>
</feature>
<evidence type="ECO:0000313" key="3">
    <source>
        <dbReference type="EMBL" id="KAH8987878.1"/>
    </source>
</evidence>